<protein>
    <submittedName>
        <fullName evidence="1">Uncharacterized protein</fullName>
    </submittedName>
</protein>
<organism evidence="1 2">
    <name type="scientific">Rhododendron griersonianum</name>
    <dbReference type="NCBI Taxonomy" id="479676"/>
    <lineage>
        <taxon>Eukaryota</taxon>
        <taxon>Viridiplantae</taxon>
        <taxon>Streptophyta</taxon>
        <taxon>Embryophyta</taxon>
        <taxon>Tracheophyta</taxon>
        <taxon>Spermatophyta</taxon>
        <taxon>Magnoliopsida</taxon>
        <taxon>eudicotyledons</taxon>
        <taxon>Gunneridae</taxon>
        <taxon>Pentapetalae</taxon>
        <taxon>asterids</taxon>
        <taxon>Ericales</taxon>
        <taxon>Ericaceae</taxon>
        <taxon>Ericoideae</taxon>
        <taxon>Rhodoreae</taxon>
        <taxon>Rhododendron</taxon>
    </lineage>
</organism>
<evidence type="ECO:0000313" key="1">
    <source>
        <dbReference type="EMBL" id="KAG5552301.1"/>
    </source>
</evidence>
<dbReference type="EMBL" id="JACTNZ010000004">
    <property type="protein sequence ID" value="KAG5552301.1"/>
    <property type="molecule type" value="Genomic_DNA"/>
</dbReference>
<comment type="caution">
    <text evidence="1">The sequence shown here is derived from an EMBL/GenBank/DDBJ whole genome shotgun (WGS) entry which is preliminary data.</text>
</comment>
<dbReference type="AlphaFoldDB" id="A0AAV6KIC9"/>
<sequence length="193" mass="22109">MLLLLRRFLTTTKIFSSFVAPDLLLRCASLFFQSKYNRTQSFLFFELLLLPQLRDDYCSNVSDFQLPHPVQILHPCRDDTGTSPKNEDSCIIGCRRRRHNEWQWPGAHTLALGGSVTPGNQHVSVTSTPVGTCFLSPDREPSQEVHTYIWQLEQKIDNLMTAVERDRHVQDELAEIKWLLHMSAASQSSGLPR</sequence>
<gene>
    <name evidence="1" type="ORF">RHGRI_010395</name>
</gene>
<proteinExistence type="predicted"/>
<evidence type="ECO:0000313" key="2">
    <source>
        <dbReference type="Proteomes" id="UP000823749"/>
    </source>
</evidence>
<name>A0AAV6KIC9_9ERIC</name>
<keyword evidence="2" id="KW-1185">Reference proteome</keyword>
<reference evidence="1" key="1">
    <citation type="submission" date="2020-08" db="EMBL/GenBank/DDBJ databases">
        <title>Plant Genome Project.</title>
        <authorList>
            <person name="Zhang R.-G."/>
        </authorList>
    </citation>
    <scope>NUCLEOTIDE SEQUENCE</scope>
    <source>
        <strain evidence="1">WSP0</strain>
        <tissue evidence="1">Leaf</tissue>
    </source>
</reference>
<dbReference type="Proteomes" id="UP000823749">
    <property type="component" value="Chromosome 4"/>
</dbReference>
<accession>A0AAV6KIC9</accession>